<name>A0AA39XTY3_9PEZI</name>
<protein>
    <submittedName>
        <fullName evidence="2">Uncharacterized protein</fullName>
    </submittedName>
</protein>
<evidence type="ECO:0000313" key="3">
    <source>
        <dbReference type="Proteomes" id="UP001175001"/>
    </source>
</evidence>
<evidence type="ECO:0000313" key="2">
    <source>
        <dbReference type="EMBL" id="KAK0640168.1"/>
    </source>
</evidence>
<evidence type="ECO:0000256" key="1">
    <source>
        <dbReference type="SAM" id="MobiDB-lite"/>
    </source>
</evidence>
<reference evidence="2" key="1">
    <citation type="submission" date="2023-06" db="EMBL/GenBank/DDBJ databases">
        <title>Multi-omics analyses reveal the molecular pathogenesis toolkit of Lasiodiplodia hormozganensis, a cross-kingdom pathogen.</title>
        <authorList>
            <person name="Felix C."/>
            <person name="Meneses R."/>
            <person name="Goncalves M.F.M."/>
            <person name="Tilleman L."/>
            <person name="Duarte A.S."/>
            <person name="Jorrin-Novo J.V."/>
            <person name="Van De Peer Y."/>
            <person name="Deforce D."/>
            <person name="Van Nieuwerburgh F."/>
            <person name="Esteves A.C."/>
            <person name="Alves A."/>
        </authorList>
    </citation>
    <scope>NUCLEOTIDE SEQUENCE</scope>
    <source>
        <strain evidence="2">CBS 339.90</strain>
    </source>
</reference>
<dbReference type="AlphaFoldDB" id="A0AA39XTY3"/>
<proteinExistence type="predicted"/>
<gene>
    <name evidence="2" type="ORF">DIS24_g9631</name>
</gene>
<accession>A0AA39XTY3</accession>
<dbReference type="EMBL" id="JAUJDW010000088">
    <property type="protein sequence ID" value="KAK0640168.1"/>
    <property type="molecule type" value="Genomic_DNA"/>
</dbReference>
<sequence>MSPPIRMRRLRLRKQNWKQNDTSTSSSTIQSQKNSIHIPPDELFNLVCNYEGYTNSVAPDVTVREGLFNLEDVTAYGVSEAAQKELWDEEVKRLSLVVKEPDKPIQFAGTGELSHDTKDAYDILAHLADQIWIALNIVILDCQAVLSRHFPLLTDEDQLRSSRDILERFTAEDEEEEDASRQAETANGGLKGTREDYFQLVDYLTATLARALCKAASGDTWHYNILANLVKLSTKLKVVSFRLEEFASDSLESAPTKRSARLPSAPASRGNAPLNTSMGRDGGGSLDFLGEMLSTLHREDGNTERAYSGPNTRKNAVKQLYWLETVKFKRPLHKIVEYILVSLRGQTKLTTTSTTSYEICAMVFDTNFQEFSTFVYQDIGGEYLGASKPENISVANAVFEVLTTTVKSLDWHGYGRIFFKQDDSTAWYSWNDYLMALHSQRPEQPDPFERIQNFVQPTYE</sequence>
<organism evidence="2 3">
    <name type="scientific">Lasiodiplodia hormozganensis</name>
    <dbReference type="NCBI Taxonomy" id="869390"/>
    <lineage>
        <taxon>Eukaryota</taxon>
        <taxon>Fungi</taxon>
        <taxon>Dikarya</taxon>
        <taxon>Ascomycota</taxon>
        <taxon>Pezizomycotina</taxon>
        <taxon>Dothideomycetes</taxon>
        <taxon>Dothideomycetes incertae sedis</taxon>
        <taxon>Botryosphaeriales</taxon>
        <taxon>Botryosphaeriaceae</taxon>
        <taxon>Lasiodiplodia</taxon>
    </lineage>
</organism>
<comment type="caution">
    <text evidence="2">The sequence shown here is derived from an EMBL/GenBank/DDBJ whole genome shotgun (WGS) entry which is preliminary data.</text>
</comment>
<feature type="region of interest" description="Disordered" evidence="1">
    <location>
        <begin position="254"/>
        <end position="276"/>
    </location>
</feature>
<dbReference type="Proteomes" id="UP001175001">
    <property type="component" value="Unassembled WGS sequence"/>
</dbReference>
<keyword evidence="3" id="KW-1185">Reference proteome</keyword>